<dbReference type="EMBL" id="FIZX01000019">
    <property type="protein sequence ID" value="CZF85512.1"/>
    <property type="molecule type" value="Genomic_DNA"/>
</dbReference>
<evidence type="ECO:0000313" key="2">
    <source>
        <dbReference type="Proteomes" id="UP000071641"/>
    </source>
</evidence>
<name>A0A128FFD8_9GAMM</name>
<gene>
    <name evidence="1" type="ORF">GCE9029_05061</name>
</gene>
<dbReference type="Proteomes" id="UP000071641">
    <property type="component" value="Unassembled WGS sequence"/>
</dbReference>
<reference evidence="2" key="1">
    <citation type="submission" date="2016-02" db="EMBL/GenBank/DDBJ databases">
        <authorList>
            <person name="Rodrigo-Torres Lidia"/>
            <person name="Arahal R.David."/>
        </authorList>
    </citation>
    <scope>NUCLEOTIDE SEQUENCE [LARGE SCALE GENOMIC DNA]</scope>
    <source>
        <strain evidence="2">CECT 9029</strain>
    </source>
</reference>
<sequence length="346" mass="40436">MHKFFQLIRTAGQTIFFLAQIRLTRFQNHRLILRRQTFHGPIRRHIFRRNFAGHRAIPNTAQGQHHVAFITRPIRRAVPQGQGFVQRFKQVLFRHRIKQFFRCRTNQRHAMFTRFGQQNGQIDINGRRFKNAGQNIVTLPFAKLQLTFRRITPRNNVIMHHDGHFHRTQNFAFTRARAGFQQIVNQRTTGGFIQTHGHGHQQINIAMRFQAAIHRAAIQMHGQQGRFQMTFNHAHHFRQLGAHFRNHRFTHNVQFGFRTAALLGHIVAAPQHQATAHRITRLLFARTRHALHAKKAIIARHKHRHRTITAATFGQGTAPITATHTLPFSILLKHLSGLLSHERIHI</sequence>
<accession>A0A128FFD8</accession>
<organism evidence="1 2">
    <name type="scientific">Grimontia celer</name>
    <dbReference type="NCBI Taxonomy" id="1796497"/>
    <lineage>
        <taxon>Bacteria</taxon>
        <taxon>Pseudomonadati</taxon>
        <taxon>Pseudomonadota</taxon>
        <taxon>Gammaproteobacteria</taxon>
        <taxon>Vibrionales</taxon>
        <taxon>Vibrionaceae</taxon>
        <taxon>Grimontia</taxon>
    </lineage>
</organism>
<evidence type="ECO:0000313" key="1">
    <source>
        <dbReference type="EMBL" id="CZF85512.1"/>
    </source>
</evidence>
<protein>
    <submittedName>
        <fullName evidence="1">Uncharacterized protein</fullName>
    </submittedName>
</protein>
<keyword evidence="2" id="KW-1185">Reference proteome</keyword>
<proteinExistence type="predicted"/>
<dbReference type="AlphaFoldDB" id="A0A128FFD8"/>